<dbReference type="AlphaFoldDB" id="A0A1E1WV36"/>
<gene>
    <name evidence="2" type="ORF">g.2104</name>
</gene>
<protein>
    <submittedName>
        <fullName evidence="2">Uncharacterized protein</fullName>
    </submittedName>
</protein>
<feature type="region of interest" description="Disordered" evidence="1">
    <location>
        <begin position="95"/>
        <end position="116"/>
    </location>
</feature>
<evidence type="ECO:0000313" key="2">
    <source>
        <dbReference type="EMBL" id="JAT90893.1"/>
    </source>
</evidence>
<proteinExistence type="predicted"/>
<name>A0A1E1WV36_PECGO</name>
<evidence type="ECO:0000256" key="1">
    <source>
        <dbReference type="SAM" id="MobiDB-lite"/>
    </source>
</evidence>
<organism evidence="2">
    <name type="scientific">Pectinophora gossypiella</name>
    <name type="common">Cotton pink bollworm</name>
    <name type="synonym">Depressaria gossypiella</name>
    <dbReference type="NCBI Taxonomy" id="13191"/>
    <lineage>
        <taxon>Eukaryota</taxon>
        <taxon>Metazoa</taxon>
        <taxon>Ecdysozoa</taxon>
        <taxon>Arthropoda</taxon>
        <taxon>Hexapoda</taxon>
        <taxon>Insecta</taxon>
        <taxon>Pterygota</taxon>
        <taxon>Neoptera</taxon>
        <taxon>Endopterygota</taxon>
        <taxon>Lepidoptera</taxon>
        <taxon>Glossata</taxon>
        <taxon>Ditrysia</taxon>
        <taxon>Gelechioidea</taxon>
        <taxon>Gelechiidae</taxon>
        <taxon>Apatetrinae</taxon>
        <taxon>Pectinophora</taxon>
    </lineage>
</organism>
<reference evidence="2" key="1">
    <citation type="submission" date="2015-09" db="EMBL/GenBank/DDBJ databases">
        <title>De novo assembly of Pectinophora gossypiella (Pink Bollworm) gut transcriptome.</title>
        <authorList>
            <person name="Tassone E.E."/>
        </authorList>
    </citation>
    <scope>NUCLEOTIDE SEQUENCE</scope>
</reference>
<sequence length="116" mass="12672">KQPPQSLALEVANRYIVKATRIDGAEPTPEPDSSSDSNEFMKNFTIISVAENTKGPKTTQGLIDVESPANVEGQANFESQENIESVPYIENQANIQSEENIESQTAMQNLASTDRS</sequence>
<feature type="non-terminal residue" evidence="2">
    <location>
        <position position="1"/>
    </location>
</feature>
<accession>A0A1E1WV36</accession>
<feature type="non-terminal residue" evidence="2">
    <location>
        <position position="116"/>
    </location>
</feature>
<dbReference type="EMBL" id="GDQN01000161">
    <property type="protein sequence ID" value="JAT90893.1"/>
    <property type="molecule type" value="Transcribed_RNA"/>
</dbReference>
<feature type="region of interest" description="Disordered" evidence="1">
    <location>
        <begin position="20"/>
        <end position="39"/>
    </location>
</feature>